<dbReference type="SUPFAM" id="SSF57850">
    <property type="entry name" value="RING/U-box"/>
    <property type="match status" value="1"/>
</dbReference>
<evidence type="ECO:0000256" key="4">
    <source>
        <dbReference type="PROSITE-ProRule" id="PRU00175"/>
    </source>
</evidence>
<dbReference type="OrthoDB" id="6270329at2759"/>
<dbReference type="GO" id="GO:0008270">
    <property type="term" value="F:zinc ion binding"/>
    <property type="evidence" value="ECO:0007669"/>
    <property type="project" value="UniProtKB-KW"/>
</dbReference>
<dbReference type="PROSITE" id="PS50089">
    <property type="entry name" value="ZF_RING_2"/>
    <property type="match status" value="1"/>
</dbReference>
<feature type="compositionally biased region" description="Polar residues" evidence="5">
    <location>
        <begin position="1"/>
        <end position="11"/>
    </location>
</feature>
<dbReference type="InterPro" id="IPR001841">
    <property type="entry name" value="Znf_RING"/>
</dbReference>
<dbReference type="SMART" id="SM00184">
    <property type="entry name" value="RING"/>
    <property type="match status" value="1"/>
</dbReference>
<keyword evidence="8" id="KW-1185">Reference proteome</keyword>
<dbReference type="VEuPathDB" id="FungiDB:HGUI_00205"/>
<protein>
    <recommendedName>
        <fullName evidence="6">RING-type domain-containing protein</fullName>
    </recommendedName>
</protein>
<evidence type="ECO:0000313" key="8">
    <source>
        <dbReference type="Proteomes" id="UP000183365"/>
    </source>
</evidence>
<dbReference type="Proteomes" id="UP000183365">
    <property type="component" value="Unassembled WGS sequence"/>
</dbReference>
<evidence type="ECO:0000256" key="1">
    <source>
        <dbReference type="ARBA" id="ARBA00022723"/>
    </source>
</evidence>
<evidence type="ECO:0000256" key="5">
    <source>
        <dbReference type="SAM" id="MobiDB-lite"/>
    </source>
</evidence>
<keyword evidence="1" id="KW-0479">Metal-binding</keyword>
<feature type="region of interest" description="Disordered" evidence="5">
    <location>
        <begin position="1"/>
        <end position="37"/>
    </location>
</feature>
<gene>
    <name evidence="7" type="ORF">HGUI_00205</name>
</gene>
<evidence type="ECO:0000256" key="3">
    <source>
        <dbReference type="ARBA" id="ARBA00022833"/>
    </source>
</evidence>
<dbReference type="AlphaFoldDB" id="A0A1L0CH00"/>
<evidence type="ECO:0000256" key="2">
    <source>
        <dbReference type="ARBA" id="ARBA00022771"/>
    </source>
</evidence>
<keyword evidence="2 4" id="KW-0863">Zinc-finger</keyword>
<feature type="domain" description="RING-type" evidence="6">
    <location>
        <begin position="107"/>
        <end position="146"/>
    </location>
</feature>
<keyword evidence="3" id="KW-0862">Zinc</keyword>
<dbReference type="InterPro" id="IPR013083">
    <property type="entry name" value="Znf_RING/FYVE/PHD"/>
</dbReference>
<accession>A0A1L0CH00</accession>
<dbReference type="EMBL" id="FQNF01000003">
    <property type="protein sequence ID" value="SGZ38005.1"/>
    <property type="molecule type" value="Genomic_DNA"/>
</dbReference>
<dbReference type="InterPro" id="IPR017907">
    <property type="entry name" value="Znf_RING_CS"/>
</dbReference>
<dbReference type="PANTHER" id="PTHR23041:SF78">
    <property type="entry name" value="E3 UBIQUITIN-PROTEIN LIGASE RNF4"/>
    <property type="match status" value="1"/>
</dbReference>
<evidence type="ECO:0000313" key="7">
    <source>
        <dbReference type="EMBL" id="SGZ38005.1"/>
    </source>
</evidence>
<name>A0A1L0CH00_9ASCO</name>
<evidence type="ECO:0000259" key="6">
    <source>
        <dbReference type="PROSITE" id="PS50089"/>
    </source>
</evidence>
<organism evidence="7 8">
    <name type="scientific">Hanseniaspora guilliermondii</name>
    <dbReference type="NCBI Taxonomy" id="56406"/>
    <lineage>
        <taxon>Eukaryota</taxon>
        <taxon>Fungi</taxon>
        <taxon>Dikarya</taxon>
        <taxon>Ascomycota</taxon>
        <taxon>Saccharomycotina</taxon>
        <taxon>Saccharomycetes</taxon>
        <taxon>Saccharomycodales</taxon>
        <taxon>Saccharomycodaceae</taxon>
        <taxon>Hanseniaspora</taxon>
    </lineage>
</organism>
<proteinExistence type="predicted"/>
<dbReference type="InterPro" id="IPR018957">
    <property type="entry name" value="Znf_C3HC4_RING-type"/>
</dbReference>
<dbReference type="PANTHER" id="PTHR23041">
    <property type="entry name" value="RING FINGER DOMAIN-CONTAINING"/>
    <property type="match status" value="1"/>
</dbReference>
<dbReference type="InterPro" id="IPR047134">
    <property type="entry name" value="RNF4"/>
</dbReference>
<sequence>MSLIETSPNSSDENDLIIVDTDGSKKRSTSPIIENSAKKQKPNYIQGKINDVEDFVSLVNDQVSDTEDDLDEQIIEDSDVEIIEKPDTTANKDKWANTQNGDNEVLCIICYGDVEDATVTKCGHVYCFKCLHEYVNKGYVECAVCRQKLDLKLNQVLKMKYKVVPTD</sequence>
<dbReference type="PROSITE" id="PS00518">
    <property type="entry name" value="ZF_RING_1"/>
    <property type="match status" value="1"/>
</dbReference>
<dbReference type="Gene3D" id="3.30.40.10">
    <property type="entry name" value="Zinc/RING finger domain, C3HC4 (zinc finger)"/>
    <property type="match status" value="1"/>
</dbReference>
<reference evidence="8" key="1">
    <citation type="submission" date="2016-11" db="EMBL/GenBank/DDBJ databases">
        <authorList>
            <person name="Guldener U."/>
        </authorList>
    </citation>
    <scope>NUCLEOTIDE SEQUENCE [LARGE SCALE GENOMIC DNA]</scope>
</reference>
<dbReference type="Pfam" id="PF00097">
    <property type="entry name" value="zf-C3HC4"/>
    <property type="match status" value="1"/>
</dbReference>